<dbReference type="EMBL" id="DS990642">
    <property type="protein sequence ID" value="EGC48840.1"/>
    <property type="molecule type" value="Genomic_DNA"/>
</dbReference>
<name>F0USG3_AJEC8</name>
<feature type="transmembrane region" description="Helical" evidence="1">
    <location>
        <begin position="35"/>
        <end position="54"/>
    </location>
</feature>
<keyword evidence="1" id="KW-0812">Transmembrane</keyword>
<keyword evidence="1" id="KW-0472">Membrane</keyword>
<organism evidence="3">
    <name type="scientific">Ajellomyces capsulatus (strain H88)</name>
    <name type="common">Darling's disease fungus</name>
    <name type="synonym">Histoplasma capsulatum</name>
    <dbReference type="NCBI Taxonomy" id="544711"/>
    <lineage>
        <taxon>Eukaryota</taxon>
        <taxon>Fungi</taxon>
        <taxon>Dikarya</taxon>
        <taxon>Ascomycota</taxon>
        <taxon>Pezizomycotina</taxon>
        <taxon>Eurotiomycetes</taxon>
        <taxon>Eurotiomycetidae</taxon>
        <taxon>Onygenales</taxon>
        <taxon>Ajellomycetaceae</taxon>
        <taxon>Histoplasma</taxon>
    </lineage>
</organism>
<gene>
    <name evidence="2" type="ORF">HCEG_08055</name>
</gene>
<evidence type="ECO:0000313" key="2">
    <source>
        <dbReference type="EMBL" id="EGC48840.1"/>
    </source>
</evidence>
<dbReference type="AlphaFoldDB" id="F0USG3"/>
<proteinExistence type="predicted"/>
<reference evidence="3" key="1">
    <citation type="submission" date="2008-07" db="EMBL/GenBank/DDBJ databases">
        <title>Annotation of Ajellomyces capsulatus strain H88.</title>
        <authorList>
            <person name="Champion M."/>
            <person name="Cuomo C."/>
            <person name="Ma L.-J."/>
            <person name="Henn M.R."/>
            <person name="Sil A."/>
            <person name="Goldman B."/>
            <person name="Young S.K."/>
            <person name="Kodira C.D."/>
            <person name="Zeng Q."/>
            <person name="Koehrsen M."/>
            <person name="Alvarado L."/>
            <person name="Berlin A."/>
            <person name="Borenstein D."/>
            <person name="Chen Z."/>
            <person name="Engels R."/>
            <person name="Freedman E."/>
            <person name="Gellesch M."/>
            <person name="Goldberg J."/>
            <person name="Griggs A."/>
            <person name="Gujja S."/>
            <person name="Heiman D."/>
            <person name="Hepburn T."/>
            <person name="Howarth C."/>
            <person name="Jen D."/>
            <person name="Larson L."/>
            <person name="Lewis B."/>
            <person name="Mehta T."/>
            <person name="Park D."/>
            <person name="Pearson M."/>
            <person name="Roberts A."/>
            <person name="Saif S."/>
            <person name="Shea T."/>
            <person name="Shenoy N."/>
            <person name="Sisk P."/>
            <person name="Stolte C."/>
            <person name="Sykes S."/>
            <person name="Walk T."/>
            <person name="White J."/>
            <person name="Yandava C."/>
            <person name="Klein B."/>
            <person name="McEwen J.G."/>
            <person name="Puccia R."/>
            <person name="Goldman G.H."/>
            <person name="Felipe M.S."/>
            <person name="Nino-Vega G."/>
            <person name="San-Blas G."/>
            <person name="Taylor J."/>
            <person name="Mendoza L."/>
            <person name="Galagan J."/>
            <person name="Nusbaum C."/>
            <person name="Birren B."/>
        </authorList>
    </citation>
    <scope>NUCLEOTIDE SEQUENCE [LARGE SCALE GENOMIC DNA]</scope>
    <source>
        <strain evidence="3">H88</strain>
    </source>
</reference>
<dbReference type="Proteomes" id="UP000008142">
    <property type="component" value="Unassembled WGS sequence"/>
</dbReference>
<protein>
    <submittedName>
        <fullName evidence="2">Predicted protein</fullName>
    </submittedName>
</protein>
<dbReference type="HOGENOM" id="CLU_1360065_0_0_1"/>
<accession>F0USG3</accession>
<evidence type="ECO:0000256" key="1">
    <source>
        <dbReference type="SAM" id="Phobius"/>
    </source>
</evidence>
<evidence type="ECO:0000313" key="3">
    <source>
        <dbReference type="Proteomes" id="UP000008142"/>
    </source>
</evidence>
<sequence length="201" mass="23084">MAGKLLQWDGFDSLFSEAPVFWHVKGSPMPGLLTYIYYLQMITARYSTYLLTWLNRRMMRANKTLKLTPSRPKLCPFQQNRSTSVTNESSGGGTGLVIHPSLSLHWPLGAKELNHHQRRGGIEETTNHPIQSLHQIIDYMIRKAVFIIGEENARLHERGSELLKTRCDNYKISDILYEILRDIISDSMSQYMYCIYGAVGD</sequence>
<keyword evidence="1" id="KW-1133">Transmembrane helix</keyword>